<keyword evidence="2" id="KW-1185">Reference proteome</keyword>
<accession>A0A4Y7K259</accession>
<dbReference type="Proteomes" id="UP000316621">
    <property type="component" value="Chromosome 6"/>
</dbReference>
<evidence type="ECO:0000313" key="2">
    <source>
        <dbReference type="Proteomes" id="UP000316621"/>
    </source>
</evidence>
<protein>
    <submittedName>
        <fullName evidence="1">Uncharacterized protein</fullName>
    </submittedName>
</protein>
<gene>
    <name evidence="1" type="ORF">C5167_010691</name>
</gene>
<name>A0A4Y7K259_PAPSO</name>
<sequence>MKILHLGVVCIQSVLVCRPLNISHPSVQPLLIGLELHDIEYVSGKFFSPPPFTLVTIQYPQVPWFKKDKFLRMFRSVIDGNGKEIQVISSL</sequence>
<organism evidence="1 2">
    <name type="scientific">Papaver somniferum</name>
    <name type="common">Opium poppy</name>
    <dbReference type="NCBI Taxonomy" id="3469"/>
    <lineage>
        <taxon>Eukaryota</taxon>
        <taxon>Viridiplantae</taxon>
        <taxon>Streptophyta</taxon>
        <taxon>Embryophyta</taxon>
        <taxon>Tracheophyta</taxon>
        <taxon>Spermatophyta</taxon>
        <taxon>Magnoliopsida</taxon>
        <taxon>Ranunculales</taxon>
        <taxon>Papaveraceae</taxon>
        <taxon>Papaveroideae</taxon>
        <taxon>Papaver</taxon>
    </lineage>
</organism>
<dbReference type="Gramene" id="RZC66997">
    <property type="protein sequence ID" value="RZC66997"/>
    <property type="gene ID" value="C5167_010691"/>
</dbReference>
<reference evidence="1 2" key="1">
    <citation type="journal article" date="2018" name="Science">
        <title>The opium poppy genome and morphinan production.</title>
        <authorList>
            <person name="Guo L."/>
            <person name="Winzer T."/>
            <person name="Yang X."/>
            <person name="Li Y."/>
            <person name="Ning Z."/>
            <person name="He Z."/>
            <person name="Teodor R."/>
            <person name="Lu Y."/>
            <person name="Bowser T.A."/>
            <person name="Graham I.A."/>
            <person name="Ye K."/>
        </authorList>
    </citation>
    <scope>NUCLEOTIDE SEQUENCE [LARGE SCALE GENOMIC DNA]</scope>
    <source>
        <strain evidence="2">cv. HN1</strain>
        <tissue evidence="1">Leaves</tissue>
    </source>
</reference>
<dbReference type="AlphaFoldDB" id="A0A4Y7K259"/>
<dbReference type="EMBL" id="CM010720">
    <property type="protein sequence ID" value="RZC66997.1"/>
    <property type="molecule type" value="Genomic_DNA"/>
</dbReference>
<evidence type="ECO:0000313" key="1">
    <source>
        <dbReference type="EMBL" id="RZC66997.1"/>
    </source>
</evidence>
<proteinExistence type="predicted"/>